<feature type="domain" description="DNA2/NAM7 helicase-like C-terminal" evidence="15">
    <location>
        <begin position="714"/>
        <end position="935"/>
    </location>
</feature>
<keyword evidence="5" id="KW-0547">Nucleotide-binding</keyword>
<comment type="caution">
    <text evidence="20">The sequence shown here is derived from an EMBL/GenBank/DDBJ whole genome shotgun (WGS) entry which is preliminary data.</text>
</comment>
<evidence type="ECO:0000259" key="15">
    <source>
        <dbReference type="Pfam" id="PF13087"/>
    </source>
</evidence>
<dbReference type="Pfam" id="PF21633">
    <property type="entry name" value="MOV-10_Ig-like"/>
    <property type="match status" value="1"/>
</dbReference>
<dbReference type="GO" id="GO:0031047">
    <property type="term" value="P:regulatory ncRNA-mediated gene silencing"/>
    <property type="evidence" value="ECO:0007669"/>
    <property type="project" value="UniProtKB-KW"/>
</dbReference>
<evidence type="ECO:0000259" key="14">
    <source>
        <dbReference type="Pfam" id="PF13086"/>
    </source>
</evidence>
<keyword evidence="4" id="KW-0963">Cytoplasm</keyword>
<name>A0A8J4WYQ2_CLAMG</name>
<dbReference type="InterPro" id="IPR049077">
    <property type="entry name" value="MOV-10_Ig-like"/>
</dbReference>
<evidence type="ECO:0000259" key="16">
    <source>
        <dbReference type="Pfam" id="PF21632"/>
    </source>
</evidence>
<evidence type="ECO:0000259" key="18">
    <source>
        <dbReference type="Pfam" id="PF21634"/>
    </source>
</evidence>
<dbReference type="GO" id="GO:0000932">
    <property type="term" value="C:P-body"/>
    <property type="evidence" value="ECO:0007669"/>
    <property type="project" value="UniProtKB-SubCell"/>
</dbReference>
<evidence type="ECO:0000313" key="20">
    <source>
        <dbReference type="EMBL" id="KAF5896687.1"/>
    </source>
</evidence>
<evidence type="ECO:0000313" key="21">
    <source>
        <dbReference type="Proteomes" id="UP000727407"/>
    </source>
</evidence>
<comment type="catalytic activity">
    <reaction evidence="11">
        <text>ATP + H2O = ADP + phosphate + H(+)</text>
        <dbReference type="Rhea" id="RHEA:13065"/>
        <dbReference type="ChEBI" id="CHEBI:15377"/>
        <dbReference type="ChEBI" id="CHEBI:15378"/>
        <dbReference type="ChEBI" id="CHEBI:30616"/>
        <dbReference type="ChEBI" id="CHEBI:43474"/>
        <dbReference type="ChEBI" id="CHEBI:456216"/>
        <dbReference type="EC" id="3.6.4.13"/>
    </reaction>
</comment>
<dbReference type="InterPro" id="IPR041677">
    <property type="entry name" value="DNA2/NAM7_AAA_11"/>
</dbReference>
<proteinExistence type="inferred from homology"/>
<dbReference type="InterPro" id="IPR026122">
    <property type="entry name" value="MOV-10/SDE3_DEXXQ/H-box"/>
</dbReference>
<dbReference type="AlphaFoldDB" id="A0A8J4WYQ2"/>
<dbReference type="PANTHER" id="PTHR45418:SF1">
    <property type="entry name" value="CANCER_TESTIS ANTIGEN 55"/>
    <property type="match status" value="1"/>
</dbReference>
<dbReference type="CDD" id="cd18038">
    <property type="entry name" value="DEXXQc_Helz-like"/>
    <property type="match status" value="1"/>
</dbReference>
<feature type="region of interest" description="Disordered" evidence="13">
    <location>
        <begin position="90"/>
        <end position="123"/>
    </location>
</feature>
<protein>
    <recommendedName>
        <fullName evidence="3">RNA helicase</fullName>
        <ecNumber evidence="3">3.6.4.13</ecNumber>
    </recommendedName>
</protein>
<feature type="domain" description="DNA2/NAM7 helicase helicase" evidence="14">
    <location>
        <begin position="534"/>
        <end position="609"/>
    </location>
</feature>
<dbReference type="EMBL" id="QNUK01000268">
    <property type="protein sequence ID" value="KAF5896687.1"/>
    <property type="molecule type" value="Genomic_DNA"/>
</dbReference>
<dbReference type="Pfam" id="PF21634">
    <property type="entry name" value="MOV-10_beta-barrel"/>
    <property type="match status" value="1"/>
</dbReference>
<gene>
    <name evidence="20" type="ORF">DAT39_013607</name>
</gene>
<feature type="domain" description="Helicase MOV-10-like beta-barrel" evidence="18">
    <location>
        <begin position="381"/>
        <end position="468"/>
    </location>
</feature>
<evidence type="ECO:0000256" key="6">
    <source>
        <dbReference type="ARBA" id="ARBA00022801"/>
    </source>
</evidence>
<dbReference type="GO" id="GO:0005524">
    <property type="term" value="F:ATP binding"/>
    <property type="evidence" value="ECO:0007669"/>
    <property type="project" value="UniProtKB-KW"/>
</dbReference>
<keyword evidence="9" id="KW-0694">RNA-binding</keyword>
<evidence type="ECO:0000256" key="4">
    <source>
        <dbReference type="ARBA" id="ARBA00022490"/>
    </source>
</evidence>
<keyword evidence="6" id="KW-0378">Hydrolase</keyword>
<evidence type="ECO:0000256" key="5">
    <source>
        <dbReference type="ARBA" id="ARBA00022741"/>
    </source>
</evidence>
<dbReference type="GO" id="GO:0003723">
    <property type="term" value="F:RNA binding"/>
    <property type="evidence" value="ECO:0007669"/>
    <property type="project" value="UniProtKB-KW"/>
</dbReference>
<evidence type="ECO:0000256" key="13">
    <source>
        <dbReference type="SAM" id="MobiDB-lite"/>
    </source>
</evidence>
<evidence type="ECO:0000256" key="8">
    <source>
        <dbReference type="ARBA" id="ARBA00022840"/>
    </source>
</evidence>
<reference evidence="20" key="1">
    <citation type="submission" date="2020-07" db="EMBL/GenBank/DDBJ databases">
        <title>Clarias magur genome sequencing, assembly and annotation.</title>
        <authorList>
            <person name="Kushwaha B."/>
            <person name="Kumar R."/>
            <person name="Das P."/>
            <person name="Joshi C.G."/>
            <person name="Kumar D."/>
            <person name="Nagpure N.S."/>
            <person name="Pandey M."/>
            <person name="Agarwal S."/>
            <person name="Srivastava S."/>
            <person name="Singh M."/>
            <person name="Sahoo L."/>
            <person name="Jayasankar P."/>
            <person name="Meher P.K."/>
            <person name="Koringa P.G."/>
            <person name="Iquebal M.A."/>
            <person name="Das S.P."/>
            <person name="Bit A."/>
            <person name="Patnaik S."/>
            <person name="Patel N."/>
            <person name="Shah T.M."/>
            <person name="Hinsu A."/>
            <person name="Jena J.K."/>
        </authorList>
    </citation>
    <scope>NUCLEOTIDE SEQUENCE</scope>
    <source>
        <strain evidence="20">CIFAMagur01</strain>
        <tissue evidence="20">Testis</tissue>
    </source>
</reference>
<dbReference type="InterPro" id="IPR049075">
    <property type="entry name" value="MOV-10_N"/>
</dbReference>
<dbReference type="InterPro" id="IPR047187">
    <property type="entry name" value="SF1_C_Upf1"/>
</dbReference>
<feature type="domain" description="Helicase MOV-10 helical" evidence="19">
    <location>
        <begin position="317"/>
        <end position="380"/>
    </location>
</feature>
<organism evidence="20 21">
    <name type="scientific">Clarias magur</name>
    <name type="common">Asian catfish</name>
    <name type="synonym">Macropteronotus magur</name>
    <dbReference type="NCBI Taxonomy" id="1594786"/>
    <lineage>
        <taxon>Eukaryota</taxon>
        <taxon>Metazoa</taxon>
        <taxon>Chordata</taxon>
        <taxon>Craniata</taxon>
        <taxon>Vertebrata</taxon>
        <taxon>Euteleostomi</taxon>
        <taxon>Actinopterygii</taxon>
        <taxon>Neopterygii</taxon>
        <taxon>Teleostei</taxon>
        <taxon>Ostariophysi</taxon>
        <taxon>Siluriformes</taxon>
        <taxon>Clariidae</taxon>
        <taxon>Clarias</taxon>
    </lineage>
</organism>
<dbReference type="Pfam" id="PF21635">
    <property type="entry name" value="Mov-10_helical"/>
    <property type="match status" value="1"/>
</dbReference>
<feature type="domain" description="Helicase MOV-10 Ig-like" evidence="17">
    <location>
        <begin position="142"/>
        <end position="266"/>
    </location>
</feature>
<dbReference type="InterPro" id="IPR049079">
    <property type="entry name" value="Mov-10_helical"/>
</dbReference>
<dbReference type="OrthoDB" id="6513042at2759"/>
<dbReference type="GO" id="GO:0016787">
    <property type="term" value="F:hydrolase activity"/>
    <property type="evidence" value="ECO:0007669"/>
    <property type="project" value="UniProtKB-KW"/>
</dbReference>
<keyword evidence="8" id="KW-0067">ATP-binding</keyword>
<dbReference type="InterPro" id="IPR041679">
    <property type="entry name" value="DNA2/NAM7-like_C"/>
</dbReference>
<dbReference type="PANTHER" id="PTHR45418">
    <property type="entry name" value="CANCER/TESTIS ANTIGEN 55"/>
    <property type="match status" value="1"/>
</dbReference>
<evidence type="ECO:0000256" key="3">
    <source>
        <dbReference type="ARBA" id="ARBA00012552"/>
    </source>
</evidence>
<feature type="domain" description="DNA2/NAM7 helicase helicase" evidence="14">
    <location>
        <begin position="632"/>
        <end position="704"/>
    </location>
</feature>
<dbReference type="Gene3D" id="3.40.50.300">
    <property type="entry name" value="P-loop containing nucleotide triphosphate hydrolases"/>
    <property type="match status" value="2"/>
</dbReference>
<dbReference type="SUPFAM" id="SSF52540">
    <property type="entry name" value="P-loop containing nucleoside triphosphate hydrolases"/>
    <property type="match status" value="1"/>
</dbReference>
<dbReference type="CDD" id="cd18808">
    <property type="entry name" value="SF1_C_Upf1"/>
    <property type="match status" value="1"/>
</dbReference>
<evidence type="ECO:0000256" key="9">
    <source>
        <dbReference type="ARBA" id="ARBA00022884"/>
    </source>
</evidence>
<dbReference type="InterPro" id="IPR049080">
    <property type="entry name" value="MOV-10-like_beta-barrel"/>
</dbReference>
<dbReference type="InterPro" id="IPR027417">
    <property type="entry name" value="P-loop_NTPase"/>
</dbReference>
<keyword evidence="10" id="KW-0943">RNA-mediated gene silencing</keyword>
<feature type="domain" description="Helicase MOV-10 N-terminal" evidence="16">
    <location>
        <begin position="9"/>
        <end position="70"/>
    </location>
</feature>
<evidence type="ECO:0000256" key="7">
    <source>
        <dbReference type="ARBA" id="ARBA00022806"/>
    </source>
</evidence>
<evidence type="ECO:0000256" key="12">
    <source>
        <dbReference type="ARBA" id="ARBA00056357"/>
    </source>
</evidence>
<feature type="compositionally biased region" description="Basic and acidic residues" evidence="13">
    <location>
        <begin position="90"/>
        <end position="102"/>
    </location>
</feature>
<comment type="function">
    <text evidence="12">Probable RNA helicase. Required for RNA-mediated gene silencing by the RNA-induced silencing complex (RISC). Required for both miRNA-mediated translational repression and miRNA-mediated cleavage of complementary mRNAs by RISC.</text>
</comment>
<evidence type="ECO:0000256" key="2">
    <source>
        <dbReference type="ARBA" id="ARBA00005601"/>
    </source>
</evidence>
<dbReference type="GO" id="GO:0032574">
    <property type="term" value="F:5'-3' RNA helicase activity"/>
    <property type="evidence" value="ECO:0007669"/>
    <property type="project" value="InterPro"/>
</dbReference>
<dbReference type="FunFam" id="3.40.50.300:FF:000608">
    <property type="entry name" value="Mov10 RISC complex RNA helicase"/>
    <property type="match status" value="1"/>
</dbReference>
<dbReference type="Proteomes" id="UP000727407">
    <property type="component" value="Unassembled WGS sequence"/>
</dbReference>
<comment type="subcellular location">
    <subcellularLocation>
        <location evidence="1">Cytoplasm</location>
        <location evidence="1">P-body</location>
    </subcellularLocation>
</comment>
<accession>A0A8J4WYQ2</accession>
<dbReference type="Pfam" id="PF13087">
    <property type="entry name" value="AAA_12"/>
    <property type="match status" value="1"/>
</dbReference>
<dbReference type="Pfam" id="PF21632">
    <property type="entry name" value="MOV-10_N"/>
    <property type="match status" value="1"/>
</dbReference>
<dbReference type="EC" id="3.6.4.13" evidence="3"/>
<evidence type="ECO:0000259" key="17">
    <source>
        <dbReference type="Pfam" id="PF21633"/>
    </source>
</evidence>
<evidence type="ECO:0000259" key="19">
    <source>
        <dbReference type="Pfam" id="PF21635"/>
    </source>
</evidence>
<dbReference type="FunFam" id="3.40.50.300:FF:001941">
    <property type="entry name" value="Mov10 RISC complex RNA helicase"/>
    <property type="match status" value="1"/>
</dbReference>
<evidence type="ECO:0000256" key="1">
    <source>
        <dbReference type="ARBA" id="ARBA00004201"/>
    </source>
</evidence>
<evidence type="ECO:0000256" key="11">
    <source>
        <dbReference type="ARBA" id="ARBA00047984"/>
    </source>
</evidence>
<dbReference type="Pfam" id="PF13086">
    <property type="entry name" value="AAA_11"/>
    <property type="match status" value="2"/>
</dbReference>
<evidence type="ECO:0000256" key="10">
    <source>
        <dbReference type="ARBA" id="ARBA00023158"/>
    </source>
</evidence>
<keyword evidence="7 20" id="KW-0347">Helicase</keyword>
<keyword evidence="21" id="KW-1185">Reference proteome</keyword>
<sequence length="1004" mass="115189">MPLSRAEVRSIGLDFIEFLHETQRFSLTQREELKRIYNAEFRNRHGGRDPNFSSVLYALSRNHRARITRTGYVYFNANVRVIRDQWWRPQDDRPCPRTERSPRSPPSHDASEASSPPPGSEGGVIARRKLANEILKKLANERPDFVANKNGVQVSSEMEIVDGRMCIFVESAEIYEWKVFVENTGQYAVDFTYYSPLHWINCFAFEDSKKVTRSNPLSLRPGEKYEVSVKFHSKYVGIYQATVAFEFKSSNMPSPRPFHIVRYIEAEFTTQLARELAPTEPYTPFRLSKKQTDDFNIDDGERPDNLAIQRLQTEVLLTPYDCPDYINDLIEFLKAPRFPKPYLFQKKHLLETPLNFYNYEERFQVLLYLEECQMEVDIKRYDKHDVTMKRDRNNKKLLVLEAPGVSENRPSVLRGDHLLVTKSTDLNSQHITKYKGYVHRVELDILKLGFSQRFLSGFIDNMKFNVEFTINRLPLRLQHRAVQLAVKHKLNEVLFPKEPIVPNQKPQLPLRLFDSKLEQNIEQYNAVCNIVAGVSKPAPYLVFGPPGTGKTVTVVEAIKQVEKCSTDVHILACAPSNSAADQLCEKLLPHVDTYKVYRMYASSRNPEQVPPILLDACNLKGDLFEFPCKQDLMQYKIVVTTVVTAGRLVTGGLPPGHFTHIFVDEAGHAVECETIIAIAGLLRAETGQLVLAGDPKQLGPILRSPYAIKYGLGLSLLERLMTKNPLYKKTETGFNSNYVTKLLRNYRSHKAILKTPNEMFYDGELQPCADEYSTSFYCNWEHLPKRGFPLIFHGVRGKDERESNSPSFFNTSEINVVVDYLKKLLLIQGKKGVAKISPKDIGIITPYRKQVEKMRKAIRKLDKELKDYTDIEHLKVGSVEEFQGQERRVIIVSTVRSSGEHLELDSIFNIGFLKNEKRFNVAVTRARALLIVVGNPVILSSDTTWCKFIDYCNEEGGYTGIERISVEGTEEVVARLMALSIHTEVETEESVIQQYINPEWRNEQ</sequence>
<comment type="similarity">
    <text evidence="2">Belongs to the DNA2/NAM7 helicase family. SDE3 subfamily.</text>
</comment>